<keyword evidence="12 15" id="KW-0472">Membrane</keyword>
<evidence type="ECO:0000256" key="6">
    <source>
        <dbReference type="ARBA" id="ARBA00022723"/>
    </source>
</evidence>
<dbReference type="GO" id="GO:0005789">
    <property type="term" value="C:endoplasmic reticulum membrane"/>
    <property type="evidence" value="ECO:0007669"/>
    <property type="project" value="UniProtKB-SubCell"/>
</dbReference>
<dbReference type="PANTHER" id="PTHR24292:SF100">
    <property type="entry name" value="CYTOCHROME P450 6A16, ISOFORM B-RELATED"/>
    <property type="match status" value="1"/>
</dbReference>
<dbReference type="InterPro" id="IPR036396">
    <property type="entry name" value="Cyt_P450_sf"/>
</dbReference>
<evidence type="ECO:0000256" key="8">
    <source>
        <dbReference type="ARBA" id="ARBA00022848"/>
    </source>
</evidence>
<keyword evidence="6 13" id="KW-0479">Metal-binding</keyword>
<proteinExistence type="inferred from homology"/>
<dbReference type="AlphaFoldDB" id="Q17GV0"/>
<evidence type="ECO:0000313" key="17">
    <source>
        <dbReference type="Proteomes" id="UP000682892"/>
    </source>
</evidence>
<dbReference type="KEGG" id="aag:5576368"/>
<reference evidence="16" key="3">
    <citation type="submission" date="2012-09" db="EMBL/GenBank/DDBJ databases">
        <authorList>
            <consortium name="VectorBase"/>
        </authorList>
    </citation>
    <scope>NUCLEOTIDE SEQUENCE</scope>
    <source>
        <strain evidence="16">Liverpool</strain>
    </source>
</reference>
<dbReference type="InterPro" id="IPR017972">
    <property type="entry name" value="Cyt_P450_CS"/>
</dbReference>
<keyword evidence="10 13" id="KW-0408">Iron</keyword>
<name>Q17GV0_AEDAE</name>
<keyword evidence="8" id="KW-0492">Microsome</keyword>
<comment type="subcellular location">
    <subcellularLocation>
        <location evidence="3">Endoplasmic reticulum membrane</location>
        <topology evidence="3">Peripheral membrane protein</topology>
    </subcellularLocation>
    <subcellularLocation>
        <location evidence="2">Microsome membrane</location>
        <topology evidence="2">Peripheral membrane protein</topology>
    </subcellularLocation>
</comment>
<keyword evidence="7" id="KW-0256">Endoplasmic reticulum</keyword>
<dbReference type="Gene3D" id="1.10.630.10">
    <property type="entry name" value="Cytochrome P450"/>
    <property type="match status" value="1"/>
</dbReference>
<reference evidence="16" key="1">
    <citation type="submission" date="2005-10" db="EMBL/GenBank/DDBJ databases">
        <authorList>
            <person name="Loftus B.J."/>
            <person name="Nene V.M."/>
            <person name="Hannick L.I."/>
            <person name="Bidwell S."/>
            <person name="Haas B."/>
            <person name="Amedeo P."/>
            <person name="Orvis J."/>
            <person name="Wortman J.R."/>
            <person name="White O.R."/>
            <person name="Salzberg S."/>
            <person name="Shumway M."/>
            <person name="Koo H."/>
            <person name="Zhao Y."/>
            <person name="Holmes M."/>
            <person name="Miller J."/>
            <person name="Schatz M."/>
            <person name="Pop M."/>
            <person name="Pai G."/>
            <person name="Utterback T."/>
            <person name="Rogers Y.-H."/>
            <person name="Kravitz S."/>
            <person name="Fraser C.M."/>
        </authorList>
    </citation>
    <scope>NUCLEOTIDE SEQUENCE</scope>
    <source>
        <strain evidence="16">Liverpool</strain>
    </source>
</reference>
<dbReference type="InterPro" id="IPR002401">
    <property type="entry name" value="Cyt_P450_E_grp-I"/>
</dbReference>
<evidence type="ECO:0000256" key="14">
    <source>
        <dbReference type="RuleBase" id="RU000461"/>
    </source>
</evidence>
<comment type="similarity">
    <text evidence="4 14">Belongs to the cytochrome P450 family.</text>
</comment>
<dbReference type="eggNOG" id="KOG0158">
    <property type="taxonomic scope" value="Eukaryota"/>
</dbReference>
<protein>
    <submittedName>
        <fullName evidence="16">AAEL002872-PA</fullName>
    </submittedName>
</protein>
<dbReference type="OrthoDB" id="2789670at2759"/>
<feature type="transmembrane region" description="Helical" evidence="15">
    <location>
        <begin position="6"/>
        <end position="22"/>
    </location>
</feature>
<reference evidence="16" key="2">
    <citation type="journal article" date="2007" name="Science">
        <title>Genome sequence of Aedes aegypti, a major arbovirus vector.</title>
        <authorList>
            <person name="Nene V."/>
            <person name="Wortman J.R."/>
            <person name="Lawson D."/>
            <person name="Haas B."/>
            <person name="Kodira C."/>
            <person name="Tu Z.J."/>
            <person name="Loftus B."/>
            <person name="Xi Z."/>
            <person name="Megy K."/>
            <person name="Grabherr M."/>
            <person name="Ren Q."/>
            <person name="Zdobnov E.M."/>
            <person name="Lobo N.F."/>
            <person name="Campbell K.S."/>
            <person name="Brown S.E."/>
            <person name="Bonaldo M.F."/>
            <person name="Zhu J."/>
            <person name="Sinkins S.P."/>
            <person name="Hogenkamp D.G."/>
            <person name="Amedeo P."/>
            <person name="Arensburger P."/>
            <person name="Atkinson P.W."/>
            <person name="Bidwell S."/>
            <person name="Biedler J."/>
            <person name="Birney E."/>
            <person name="Bruggner R.V."/>
            <person name="Costas J."/>
            <person name="Coy M.R."/>
            <person name="Crabtree J."/>
            <person name="Crawford M."/>
            <person name="Debruyn B."/>
            <person name="Decaprio D."/>
            <person name="Eiglmeier K."/>
            <person name="Eisenstadt E."/>
            <person name="El-Dorry H."/>
            <person name="Gelbart W.M."/>
            <person name="Gomes S.L."/>
            <person name="Hammond M."/>
            <person name="Hannick L.I."/>
            <person name="Hogan J.R."/>
            <person name="Holmes M.H."/>
            <person name="Jaffe D."/>
            <person name="Johnston J.S."/>
            <person name="Kennedy R.C."/>
            <person name="Koo H."/>
            <person name="Kravitz S."/>
            <person name="Kriventseva E.V."/>
            <person name="Kulp D."/>
            <person name="Labutti K."/>
            <person name="Lee E."/>
            <person name="Li S."/>
            <person name="Lovin D.D."/>
            <person name="Mao C."/>
            <person name="Mauceli E."/>
            <person name="Menck C.F."/>
            <person name="Miller J.R."/>
            <person name="Montgomery P."/>
            <person name="Mori A."/>
            <person name="Nascimento A.L."/>
            <person name="Naveira H.F."/>
            <person name="Nusbaum C."/>
            <person name="O'leary S."/>
            <person name="Orvis J."/>
            <person name="Pertea M."/>
            <person name="Quesneville H."/>
            <person name="Reidenbach K.R."/>
            <person name="Rogers Y.H."/>
            <person name="Roth C.W."/>
            <person name="Schneider J.R."/>
            <person name="Schatz M."/>
            <person name="Shumway M."/>
            <person name="Stanke M."/>
            <person name="Stinson E.O."/>
            <person name="Tubio J.M."/>
            <person name="Vanzee J.P."/>
            <person name="Verjovski-Almeida S."/>
            <person name="Werner D."/>
            <person name="White O."/>
            <person name="Wyder S."/>
            <person name="Zeng Q."/>
            <person name="Zhao Q."/>
            <person name="Zhao Y."/>
            <person name="Hill C.A."/>
            <person name="Raikhel A.S."/>
            <person name="Soares M.B."/>
            <person name="Knudson D.L."/>
            <person name="Lee N.H."/>
            <person name="Galagan J."/>
            <person name="Salzberg S.L."/>
            <person name="Paulsen I.T."/>
            <person name="Dimopoulos G."/>
            <person name="Collins F.H."/>
            <person name="Birren B."/>
            <person name="Fraser-Liggett C.M."/>
            <person name="Severson D.W."/>
        </authorList>
    </citation>
    <scope>NUCLEOTIDE SEQUENCE [LARGE SCALE GENOMIC DNA]</scope>
    <source>
        <strain evidence="16">Liverpool</strain>
    </source>
</reference>
<dbReference type="SUPFAM" id="SSF48264">
    <property type="entry name" value="Cytochrome P450"/>
    <property type="match status" value="1"/>
</dbReference>
<accession>Q17GV0</accession>
<evidence type="ECO:0000256" key="3">
    <source>
        <dbReference type="ARBA" id="ARBA00004406"/>
    </source>
</evidence>
<dbReference type="GO" id="GO:0004497">
    <property type="term" value="F:monooxygenase activity"/>
    <property type="evidence" value="ECO:0007669"/>
    <property type="project" value="UniProtKB-KW"/>
</dbReference>
<feature type="binding site" description="axial binding residue" evidence="13">
    <location>
        <position position="451"/>
    </location>
    <ligand>
        <name>heme</name>
        <dbReference type="ChEBI" id="CHEBI:30413"/>
    </ligand>
    <ligandPart>
        <name>Fe</name>
        <dbReference type="ChEBI" id="CHEBI:18248"/>
    </ligandPart>
</feature>
<sequence length="505" mass="57918">VDLGFRMFLVILLITLSLYLYQKWIYTYWKRRGVPQLNPSFPFGDVADTFKQRKSYANRLAELHHQSASDSHRFVGIYTLFQPILLVTDVELVRRMLTVDFEHFTDRGAHVNEKRDPLSGHLFSLAGAKWRWMLQKLAPAFTSAKVKSMFPTMMTCGRTLSAVVGDHLGRALPIRALMTRFTMDVIASVGFGLDCNSMRNPDEPFHKMGSKFFSKSWKTSVRMLLAFVAPKVNRFLQLKLNDDDVEEYMLNLVRDTIAKREHGGEVRNDFIQLLVQLRNQVEVEDGGSWEINKVEPNKALTVQEIAAQSFVFLNAGYETTSSTITFCLFELCRNRDLLGKLQEEIDEVVDGGREASYEAITEMTYLEACVEETLRKYPISPVLFRVCTKPYRIPDTDFVIEKGTLVQISLVGLNRDPRYYEAPLKFDPDRYGERKAETMVHYSFGDGPRGCIGLRMGKVMVKMALVELLSNYDFEMESPTGENELDPSLLMLQPKHDVILIPKFM</sequence>
<evidence type="ECO:0000256" key="2">
    <source>
        <dbReference type="ARBA" id="ARBA00004174"/>
    </source>
</evidence>
<dbReference type="EMBL" id="CH477255">
    <property type="protein sequence ID" value="EAT45906.1"/>
    <property type="molecule type" value="Genomic_DNA"/>
</dbReference>
<keyword evidence="11 14" id="KW-0503">Monooxygenase</keyword>
<evidence type="ECO:0000313" key="16">
    <source>
        <dbReference type="EMBL" id="EAT45906.1"/>
    </source>
</evidence>
<dbReference type="GO" id="GO:0020037">
    <property type="term" value="F:heme binding"/>
    <property type="evidence" value="ECO:0007669"/>
    <property type="project" value="InterPro"/>
</dbReference>
<dbReference type="Pfam" id="PF00067">
    <property type="entry name" value="p450"/>
    <property type="match status" value="1"/>
</dbReference>
<feature type="non-terminal residue" evidence="16">
    <location>
        <position position="505"/>
    </location>
</feature>
<dbReference type="InterPro" id="IPR050476">
    <property type="entry name" value="Insect_CytP450_Detox"/>
</dbReference>
<evidence type="ECO:0000256" key="7">
    <source>
        <dbReference type="ARBA" id="ARBA00022824"/>
    </source>
</evidence>
<dbReference type="PRINTS" id="PR00385">
    <property type="entry name" value="P450"/>
</dbReference>
<dbReference type="PRINTS" id="PR00463">
    <property type="entry name" value="EP450I"/>
</dbReference>
<evidence type="ECO:0000256" key="11">
    <source>
        <dbReference type="ARBA" id="ARBA00023033"/>
    </source>
</evidence>
<evidence type="ECO:0000256" key="13">
    <source>
        <dbReference type="PIRSR" id="PIRSR602401-1"/>
    </source>
</evidence>
<organism evidence="16 17">
    <name type="scientific">Aedes aegypti</name>
    <name type="common">Yellowfever mosquito</name>
    <name type="synonym">Culex aegypti</name>
    <dbReference type="NCBI Taxonomy" id="7159"/>
    <lineage>
        <taxon>Eukaryota</taxon>
        <taxon>Metazoa</taxon>
        <taxon>Ecdysozoa</taxon>
        <taxon>Arthropoda</taxon>
        <taxon>Hexapoda</taxon>
        <taxon>Insecta</taxon>
        <taxon>Pterygota</taxon>
        <taxon>Neoptera</taxon>
        <taxon>Endopterygota</taxon>
        <taxon>Diptera</taxon>
        <taxon>Nematocera</taxon>
        <taxon>Culicoidea</taxon>
        <taxon>Culicidae</taxon>
        <taxon>Culicinae</taxon>
        <taxon>Aedini</taxon>
        <taxon>Aedes</taxon>
        <taxon>Stegomyia</taxon>
    </lineage>
</organism>
<dbReference type="PaxDb" id="7159-AAEL002872-PA"/>
<dbReference type="CDD" id="cd11056">
    <property type="entry name" value="CYP6-like"/>
    <property type="match status" value="1"/>
</dbReference>
<dbReference type="GO" id="GO:0016705">
    <property type="term" value="F:oxidoreductase activity, acting on paired donors, with incorporation or reduction of molecular oxygen"/>
    <property type="evidence" value="ECO:0007669"/>
    <property type="project" value="InterPro"/>
</dbReference>
<evidence type="ECO:0000256" key="4">
    <source>
        <dbReference type="ARBA" id="ARBA00010617"/>
    </source>
</evidence>
<dbReference type="GO" id="GO:0005506">
    <property type="term" value="F:iron ion binding"/>
    <property type="evidence" value="ECO:0007669"/>
    <property type="project" value="InterPro"/>
</dbReference>
<dbReference type="PANTHER" id="PTHR24292">
    <property type="entry name" value="CYTOCHROME P450"/>
    <property type="match status" value="1"/>
</dbReference>
<evidence type="ECO:0000256" key="15">
    <source>
        <dbReference type="SAM" id="Phobius"/>
    </source>
</evidence>
<evidence type="ECO:0000256" key="5">
    <source>
        <dbReference type="ARBA" id="ARBA00022617"/>
    </source>
</evidence>
<gene>
    <name evidence="16" type="ORF">AaeL_AAEL002872</name>
</gene>
<dbReference type="OMA" id="HISHHRW"/>
<keyword evidence="5 13" id="KW-0349">Heme</keyword>
<dbReference type="InterPro" id="IPR001128">
    <property type="entry name" value="Cyt_P450"/>
</dbReference>
<dbReference type="PROSITE" id="PS00086">
    <property type="entry name" value="CYTOCHROME_P450"/>
    <property type="match status" value="1"/>
</dbReference>
<evidence type="ECO:0000256" key="1">
    <source>
        <dbReference type="ARBA" id="ARBA00001971"/>
    </source>
</evidence>
<dbReference type="Proteomes" id="UP000682892">
    <property type="component" value="Unassembled WGS sequence"/>
</dbReference>
<dbReference type="STRING" id="7159.Q17GV0"/>
<keyword evidence="15" id="KW-0812">Transmembrane</keyword>
<evidence type="ECO:0000256" key="10">
    <source>
        <dbReference type="ARBA" id="ARBA00023004"/>
    </source>
</evidence>
<dbReference type="FunFam" id="1.10.630.10:FF:000042">
    <property type="entry name" value="Cytochrome P450"/>
    <property type="match status" value="1"/>
</dbReference>
<comment type="cofactor">
    <cofactor evidence="1 13">
        <name>heme</name>
        <dbReference type="ChEBI" id="CHEBI:30413"/>
    </cofactor>
</comment>
<keyword evidence="15" id="KW-1133">Transmembrane helix</keyword>
<dbReference type="PhylomeDB" id="Q17GV0"/>
<keyword evidence="9 14" id="KW-0560">Oxidoreductase</keyword>
<evidence type="ECO:0000256" key="9">
    <source>
        <dbReference type="ARBA" id="ARBA00023002"/>
    </source>
</evidence>
<evidence type="ECO:0000256" key="12">
    <source>
        <dbReference type="ARBA" id="ARBA00023136"/>
    </source>
</evidence>
<dbReference type="VEuPathDB" id="VectorBase:AAEL014924"/>